<evidence type="ECO:0000256" key="4">
    <source>
        <dbReference type="ARBA" id="ARBA00022833"/>
    </source>
</evidence>
<keyword evidence="5" id="KW-0482">Metalloprotease</keyword>
<dbReference type="PANTHER" id="PTHR30471:SF3">
    <property type="entry name" value="UPF0758 PROTEIN YEES-RELATED"/>
    <property type="match status" value="1"/>
</dbReference>
<dbReference type="PROSITE" id="PS50249">
    <property type="entry name" value="MPN"/>
    <property type="match status" value="1"/>
</dbReference>
<comment type="similarity">
    <text evidence="6">Belongs to the UPF0758 family.</text>
</comment>
<dbReference type="PROSITE" id="PS01302">
    <property type="entry name" value="UPF0758"/>
    <property type="match status" value="1"/>
</dbReference>
<dbReference type="InterPro" id="IPR037518">
    <property type="entry name" value="MPN"/>
</dbReference>
<dbReference type="Proteomes" id="UP000192418">
    <property type="component" value="Unassembled WGS sequence"/>
</dbReference>
<keyword evidence="3" id="KW-0378">Hydrolase</keyword>
<dbReference type="InterPro" id="IPR046778">
    <property type="entry name" value="UPF0758_N"/>
</dbReference>
<name>A0A1W1YJ93_9BACT</name>
<dbReference type="GO" id="GO:0006508">
    <property type="term" value="P:proteolysis"/>
    <property type="evidence" value="ECO:0007669"/>
    <property type="project" value="UniProtKB-KW"/>
</dbReference>
<dbReference type="SUPFAM" id="SSF47781">
    <property type="entry name" value="RuvA domain 2-like"/>
    <property type="match status" value="1"/>
</dbReference>
<feature type="domain" description="MPN" evidence="8">
    <location>
        <begin position="112"/>
        <end position="234"/>
    </location>
</feature>
<evidence type="ECO:0000256" key="1">
    <source>
        <dbReference type="ARBA" id="ARBA00022670"/>
    </source>
</evidence>
<dbReference type="GO" id="GO:0008237">
    <property type="term" value="F:metallopeptidase activity"/>
    <property type="evidence" value="ECO:0007669"/>
    <property type="project" value="UniProtKB-KW"/>
</dbReference>
<dbReference type="InterPro" id="IPR020891">
    <property type="entry name" value="UPF0758_CS"/>
</dbReference>
<keyword evidence="4" id="KW-0862">Zinc</keyword>
<dbReference type="PANTHER" id="PTHR30471">
    <property type="entry name" value="DNA REPAIR PROTEIN RADC"/>
    <property type="match status" value="1"/>
</dbReference>
<dbReference type="Pfam" id="PF04002">
    <property type="entry name" value="RadC"/>
    <property type="match status" value="1"/>
</dbReference>
<evidence type="ECO:0000256" key="5">
    <source>
        <dbReference type="ARBA" id="ARBA00023049"/>
    </source>
</evidence>
<evidence type="ECO:0000313" key="9">
    <source>
        <dbReference type="EMBL" id="SMC36237.1"/>
    </source>
</evidence>
<organism evidence="9 10">
    <name type="scientific">Desulfocicer vacuolatum DSM 3385</name>
    <dbReference type="NCBI Taxonomy" id="1121400"/>
    <lineage>
        <taxon>Bacteria</taxon>
        <taxon>Pseudomonadati</taxon>
        <taxon>Thermodesulfobacteriota</taxon>
        <taxon>Desulfobacteria</taxon>
        <taxon>Desulfobacterales</taxon>
        <taxon>Desulfobacteraceae</taxon>
        <taxon>Desulfocicer</taxon>
    </lineage>
</organism>
<evidence type="ECO:0000256" key="7">
    <source>
        <dbReference type="SAM" id="MobiDB-lite"/>
    </source>
</evidence>
<proteinExistence type="inferred from homology"/>
<protein>
    <submittedName>
        <fullName evidence="9">DNA repair protein RadC</fullName>
    </submittedName>
</protein>
<dbReference type="AlphaFoldDB" id="A0A1W1YJ93"/>
<evidence type="ECO:0000256" key="6">
    <source>
        <dbReference type="RuleBase" id="RU003797"/>
    </source>
</evidence>
<dbReference type="NCBIfam" id="NF000642">
    <property type="entry name" value="PRK00024.1"/>
    <property type="match status" value="1"/>
</dbReference>
<dbReference type="InterPro" id="IPR010994">
    <property type="entry name" value="RuvA_2-like"/>
</dbReference>
<dbReference type="GO" id="GO:0046872">
    <property type="term" value="F:metal ion binding"/>
    <property type="evidence" value="ECO:0007669"/>
    <property type="project" value="UniProtKB-KW"/>
</dbReference>
<dbReference type="NCBIfam" id="TIGR00608">
    <property type="entry name" value="radc"/>
    <property type="match status" value="1"/>
</dbReference>
<sequence>MMVNMGKETQDNHKGRGHRKRLRERFLKGGLAGFLDYEVIELLLTLNTPRQDCKDRAKALLERFKTLQGVFEANPQELARVKGIGPSNILGLRLIKDVSDRYLASRVIHGEILGNSRELKTYLSHAIGRKNKEVFAGIFLDAKNRVNAMEILFEGTLTMSSVYPREVIVKALEHRAAAIIFAHNHPSGDVSPSPEDIAITKRLVFALRHVGITVHEHMITGGSGFYSFAEQGYIAEFNREFEQNG</sequence>
<evidence type="ECO:0000313" key="10">
    <source>
        <dbReference type="Proteomes" id="UP000192418"/>
    </source>
</evidence>
<gene>
    <name evidence="9" type="ORF">SAMN02746065_10189</name>
</gene>
<dbReference type="Gene3D" id="1.10.150.20">
    <property type="entry name" value="5' to 3' exonuclease, C-terminal subdomain"/>
    <property type="match status" value="1"/>
</dbReference>
<dbReference type="CDD" id="cd08071">
    <property type="entry name" value="MPN_DUF2466"/>
    <property type="match status" value="1"/>
</dbReference>
<evidence type="ECO:0000259" key="8">
    <source>
        <dbReference type="PROSITE" id="PS50249"/>
    </source>
</evidence>
<keyword evidence="1" id="KW-0645">Protease</keyword>
<keyword evidence="10" id="KW-1185">Reference proteome</keyword>
<dbReference type="InterPro" id="IPR025657">
    <property type="entry name" value="RadC_JAB"/>
</dbReference>
<accession>A0A1W1YJ93</accession>
<dbReference type="Gene3D" id="3.40.140.10">
    <property type="entry name" value="Cytidine Deaminase, domain 2"/>
    <property type="match status" value="1"/>
</dbReference>
<evidence type="ECO:0000256" key="3">
    <source>
        <dbReference type="ARBA" id="ARBA00022801"/>
    </source>
</evidence>
<feature type="region of interest" description="Disordered" evidence="7">
    <location>
        <begin position="1"/>
        <end position="20"/>
    </location>
</feature>
<dbReference type="STRING" id="1121400.SAMN02746065_10189"/>
<dbReference type="InterPro" id="IPR001405">
    <property type="entry name" value="UPF0758"/>
</dbReference>
<dbReference type="Pfam" id="PF20582">
    <property type="entry name" value="UPF0758_N"/>
    <property type="match status" value="1"/>
</dbReference>
<dbReference type="EMBL" id="FWXY01000001">
    <property type="protein sequence ID" value="SMC36237.1"/>
    <property type="molecule type" value="Genomic_DNA"/>
</dbReference>
<keyword evidence="2" id="KW-0479">Metal-binding</keyword>
<evidence type="ECO:0000256" key="2">
    <source>
        <dbReference type="ARBA" id="ARBA00022723"/>
    </source>
</evidence>
<reference evidence="9 10" key="1">
    <citation type="submission" date="2017-04" db="EMBL/GenBank/DDBJ databases">
        <authorList>
            <person name="Afonso C.L."/>
            <person name="Miller P.J."/>
            <person name="Scott M.A."/>
            <person name="Spackman E."/>
            <person name="Goraichik I."/>
            <person name="Dimitrov K.M."/>
            <person name="Suarez D.L."/>
            <person name="Swayne D.E."/>
        </authorList>
    </citation>
    <scope>NUCLEOTIDE SEQUENCE [LARGE SCALE GENOMIC DNA]</scope>
    <source>
        <strain evidence="9 10">DSM 3385</strain>
    </source>
</reference>